<dbReference type="Proteomes" id="UP001139384">
    <property type="component" value="Unassembled WGS sequence"/>
</dbReference>
<name>A0A9X1TH56_STRM4</name>
<protein>
    <submittedName>
        <fullName evidence="2">AAA family ATPase</fullName>
    </submittedName>
</protein>
<dbReference type="Pfam" id="PF13671">
    <property type="entry name" value="AAA_33"/>
    <property type="match status" value="1"/>
</dbReference>
<gene>
    <name evidence="2" type="ORF">L0P92_02325</name>
</gene>
<accession>A0A9X1TH56</accession>
<evidence type="ECO:0000313" key="3">
    <source>
        <dbReference type="Proteomes" id="UP001139384"/>
    </source>
</evidence>
<organism evidence="2 3">
    <name type="scientific">Streptomyces muensis</name>
    <dbReference type="NCBI Taxonomy" id="1077944"/>
    <lineage>
        <taxon>Bacteria</taxon>
        <taxon>Bacillati</taxon>
        <taxon>Actinomycetota</taxon>
        <taxon>Actinomycetes</taxon>
        <taxon>Kitasatosporales</taxon>
        <taxon>Streptomycetaceae</taxon>
        <taxon>Streptomyces</taxon>
    </lineage>
</organism>
<comment type="caution">
    <text evidence="2">The sequence shown here is derived from an EMBL/GenBank/DDBJ whole genome shotgun (WGS) entry which is preliminary data.</text>
</comment>
<sequence length="173" mass="18167">MTPGPCVLLMAPSGAGKSTLAEQLARELGAAVVSYDAHQRRMPGDTGVEAVTEDALTAAWAELATHCAAGTPVVVDGTHSQPERRARVHAIATVHGRATILLVLMVPLTECLARQQSRARKVPAADVTRQHTAITAALPALDAEGHAAVIRLEDAELTDACRAALHAPRRLAR</sequence>
<dbReference type="InterPro" id="IPR027417">
    <property type="entry name" value="P-loop_NTPase"/>
</dbReference>
<proteinExistence type="predicted"/>
<evidence type="ECO:0000313" key="2">
    <source>
        <dbReference type="EMBL" id="MCF1592406.1"/>
    </source>
</evidence>
<dbReference type="PIRSF" id="PIRSF037081">
    <property type="entry name" value="P-loop_All4644_prd"/>
    <property type="match status" value="1"/>
</dbReference>
<dbReference type="SUPFAM" id="SSF52540">
    <property type="entry name" value="P-loop containing nucleoside triphosphate hydrolases"/>
    <property type="match status" value="1"/>
</dbReference>
<feature type="domain" description="AAA+ ATPase" evidence="1">
    <location>
        <begin position="3"/>
        <end position="110"/>
    </location>
</feature>
<dbReference type="EMBL" id="JAKEIP010000005">
    <property type="protein sequence ID" value="MCF1592406.1"/>
    <property type="molecule type" value="Genomic_DNA"/>
</dbReference>
<keyword evidence="3" id="KW-1185">Reference proteome</keyword>
<dbReference type="AlphaFoldDB" id="A0A9X1TH56"/>
<evidence type="ECO:0000259" key="1">
    <source>
        <dbReference type="SMART" id="SM00382"/>
    </source>
</evidence>
<reference evidence="2" key="1">
    <citation type="submission" date="2022-01" db="EMBL/GenBank/DDBJ databases">
        <title>Draft Genome Sequences of Seven Type Strains of the Genus Streptomyces.</title>
        <authorList>
            <person name="Aziz S."/>
            <person name="Coretto E."/>
            <person name="Chronakova A."/>
            <person name="Sproer C."/>
            <person name="Huber K."/>
            <person name="Nouioui I."/>
            <person name="Gross H."/>
        </authorList>
    </citation>
    <scope>NUCLEOTIDE SEQUENCE</scope>
    <source>
        <strain evidence="2">DSM 103493</strain>
    </source>
</reference>
<dbReference type="Gene3D" id="3.40.50.300">
    <property type="entry name" value="P-loop containing nucleotide triphosphate hydrolases"/>
    <property type="match status" value="1"/>
</dbReference>
<dbReference type="InterPro" id="IPR017101">
    <property type="entry name" value="P-loop_ATP/GTP-bd_All4644_prd"/>
</dbReference>
<dbReference type="SMART" id="SM00382">
    <property type="entry name" value="AAA"/>
    <property type="match status" value="1"/>
</dbReference>
<dbReference type="RefSeq" id="WP_234760720.1">
    <property type="nucleotide sequence ID" value="NZ_JAKEIP010000005.1"/>
</dbReference>
<dbReference type="InterPro" id="IPR003593">
    <property type="entry name" value="AAA+_ATPase"/>
</dbReference>